<dbReference type="AlphaFoldDB" id="A0A915L390"/>
<keyword evidence="1" id="KW-1185">Reference proteome</keyword>
<organism evidence="1 2">
    <name type="scientific">Romanomermis culicivorax</name>
    <name type="common">Nematode worm</name>
    <dbReference type="NCBI Taxonomy" id="13658"/>
    <lineage>
        <taxon>Eukaryota</taxon>
        <taxon>Metazoa</taxon>
        <taxon>Ecdysozoa</taxon>
        <taxon>Nematoda</taxon>
        <taxon>Enoplea</taxon>
        <taxon>Dorylaimia</taxon>
        <taxon>Mermithida</taxon>
        <taxon>Mermithoidea</taxon>
        <taxon>Mermithidae</taxon>
        <taxon>Romanomermis</taxon>
    </lineage>
</organism>
<sequence length="225" mass="25761">MISNPRRPSDTVVVYSASRGEPPRVSLSCDPILRDRLGNSLSSKVLIKDSRCIISNLDLLDYRFDWPNEDWKLLSTRCGWRNWSPKVGLEGEIVHKWSKKAIAGEKTIFLLRVLNGRYYVPVDESDVNLRITTVTNINFPWIDGQVSIRTLTVEDCVNKDQHRRSFPFFVMFAELSPQANQTSLKILGICAVFGLLKFLLVCKILTLEAKWPVEKKREKTLAQGH</sequence>
<name>A0A915L390_ROMCU</name>
<dbReference type="Proteomes" id="UP000887565">
    <property type="component" value="Unplaced"/>
</dbReference>
<reference evidence="2" key="1">
    <citation type="submission" date="2022-11" db="UniProtKB">
        <authorList>
            <consortium name="WormBaseParasite"/>
        </authorList>
    </citation>
    <scope>IDENTIFICATION</scope>
</reference>
<protein>
    <submittedName>
        <fullName evidence="2">Uncharacterized protein</fullName>
    </submittedName>
</protein>
<evidence type="ECO:0000313" key="2">
    <source>
        <dbReference type="WBParaSite" id="nRc.2.0.1.t44229-RA"/>
    </source>
</evidence>
<evidence type="ECO:0000313" key="1">
    <source>
        <dbReference type="Proteomes" id="UP000887565"/>
    </source>
</evidence>
<dbReference type="WBParaSite" id="nRc.2.0.1.t44229-RA">
    <property type="protein sequence ID" value="nRc.2.0.1.t44229-RA"/>
    <property type="gene ID" value="nRc.2.0.1.g44229"/>
</dbReference>
<proteinExistence type="predicted"/>
<accession>A0A915L390</accession>